<feature type="region of interest" description="Disordered" evidence="1">
    <location>
        <begin position="80"/>
        <end position="114"/>
    </location>
</feature>
<evidence type="ECO:0000313" key="3">
    <source>
        <dbReference type="Proteomes" id="UP001054837"/>
    </source>
</evidence>
<gene>
    <name evidence="2" type="ORF">CDAR_40851</name>
</gene>
<accession>A0AAV4P9P1</accession>
<reference evidence="2 3" key="1">
    <citation type="submission" date="2021-06" db="EMBL/GenBank/DDBJ databases">
        <title>Caerostris darwini draft genome.</title>
        <authorList>
            <person name="Kono N."/>
            <person name="Arakawa K."/>
        </authorList>
    </citation>
    <scope>NUCLEOTIDE SEQUENCE [LARGE SCALE GENOMIC DNA]</scope>
</reference>
<evidence type="ECO:0000313" key="2">
    <source>
        <dbReference type="EMBL" id="GIX93733.1"/>
    </source>
</evidence>
<proteinExistence type="predicted"/>
<comment type="caution">
    <text evidence="2">The sequence shown here is derived from an EMBL/GenBank/DDBJ whole genome shotgun (WGS) entry which is preliminary data.</text>
</comment>
<keyword evidence="3" id="KW-1185">Reference proteome</keyword>
<dbReference type="Proteomes" id="UP001054837">
    <property type="component" value="Unassembled WGS sequence"/>
</dbReference>
<evidence type="ECO:0000256" key="1">
    <source>
        <dbReference type="SAM" id="MobiDB-lite"/>
    </source>
</evidence>
<name>A0AAV4P9P1_9ARAC</name>
<sequence length="187" mass="21216">MCQRLSTNDEKIIVSNLWYGQEQGPYSVSICQRLSKSDKKNYCEQLMNNGSVSIYERLSNNDEKIVSHLWYAQEQEKKINGPTAFPSNNDQRPSNNDEKVIAGHSVNGTDRNRGPTAFPSVSASVCAYLTMMKKIIVSHLLYGQEHGSYSVSICERLSNNDENNYCQQLMVRTVTEALQRFYLSATI</sequence>
<dbReference type="EMBL" id="BPLQ01002539">
    <property type="protein sequence ID" value="GIX93733.1"/>
    <property type="molecule type" value="Genomic_DNA"/>
</dbReference>
<protein>
    <submittedName>
        <fullName evidence="2">Uncharacterized protein</fullName>
    </submittedName>
</protein>
<dbReference type="AlphaFoldDB" id="A0AAV4P9P1"/>
<organism evidence="2 3">
    <name type="scientific">Caerostris darwini</name>
    <dbReference type="NCBI Taxonomy" id="1538125"/>
    <lineage>
        <taxon>Eukaryota</taxon>
        <taxon>Metazoa</taxon>
        <taxon>Ecdysozoa</taxon>
        <taxon>Arthropoda</taxon>
        <taxon>Chelicerata</taxon>
        <taxon>Arachnida</taxon>
        <taxon>Araneae</taxon>
        <taxon>Araneomorphae</taxon>
        <taxon>Entelegynae</taxon>
        <taxon>Araneoidea</taxon>
        <taxon>Araneidae</taxon>
        <taxon>Caerostris</taxon>
    </lineage>
</organism>
<feature type="compositionally biased region" description="Polar residues" evidence="1">
    <location>
        <begin position="85"/>
        <end position="94"/>
    </location>
</feature>